<feature type="compositionally biased region" description="Acidic residues" evidence="1">
    <location>
        <begin position="49"/>
        <end position="59"/>
    </location>
</feature>
<gene>
    <name evidence="2" type="ORF">OUZ56_018420</name>
</gene>
<evidence type="ECO:0000313" key="2">
    <source>
        <dbReference type="EMBL" id="KAK4009303.1"/>
    </source>
</evidence>
<keyword evidence="3" id="KW-1185">Reference proteome</keyword>
<organism evidence="2 3">
    <name type="scientific">Daphnia magna</name>
    <dbReference type="NCBI Taxonomy" id="35525"/>
    <lineage>
        <taxon>Eukaryota</taxon>
        <taxon>Metazoa</taxon>
        <taxon>Ecdysozoa</taxon>
        <taxon>Arthropoda</taxon>
        <taxon>Crustacea</taxon>
        <taxon>Branchiopoda</taxon>
        <taxon>Diplostraca</taxon>
        <taxon>Cladocera</taxon>
        <taxon>Anomopoda</taxon>
        <taxon>Daphniidae</taxon>
        <taxon>Daphnia</taxon>
    </lineage>
</organism>
<name>A0ABQ9Z8X9_9CRUS</name>
<feature type="compositionally biased region" description="Low complexity" evidence="1">
    <location>
        <begin position="1"/>
        <end position="18"/>
    </location>
</feature>
<dbReference type="Proteomes" id="UP001234178">
    <property type="component" value="Unassembled WGS sequence"/>
</dbReference>
<sequence length="289" mass="32575">MPVTSFDSESSGTSVSSSRSRHWKNRNEHVGTQQQRDGTPVADKTGNEVDGETEGEVVETDITLPDDSMIDLRKSKHRTRGDLEEEPPVPSLDDSLYQRLIQIKGSTASKSSIDRVETLLYNLQQKVLDSTRPLTFLLGEEVQQEEHHEAIRDTLDLIAESFHEITQQRQKNILRDQSNFDVKESKSLFGRTFVRSMVRSADNQAKLGNLSRGGHFSREGHSFRNGGNFRSKESYFKNQFGGSGNGRGDHNLHGHGGVQDMVAEEEQTAARNFMAGIRNFTRLTDLRRL</sequence>
<feature type="region of interest" description="Disordered" evidence="1">
    <location>
        <begin position="1"/>
        <end position="91"/>
    </location>
</feature>
<dbReference type="EMBL" id="JAOYFB010000003">
    <property type="protein sequence ID" value="KAK4009303.1"/>
    <property type="molecule type" value="Genomic_DNA"/>
</dbReference>
<proteinExistence type="predicted"/>
<comment type="caution">
    <text evidence="2">The sequence shown here is derived from an EMBL/GenBank/DDBJ whole genome shotgun (WGS) entry which is preliminary data.</text>
</comment>
<protein>
    <submittedName>
        <fullName evidence="2">Uncharacterized protein</fullName>
    </submittedName>
</protein>
<evidence type="ECO:0000313" key="3">
    <source>
        <dbReference type="Proteomes" id="UP001234178"/>
    </source>
</evidence>
<evidence type="ECO:0000256" key="1">
    <source>
        <dbReference type="SAM" id="MobiDB-lite"/>
    </source>
</evidence>
<accession>A0ABQ9Z8X9</accession>
<reference evidence="2 3" key="1">
    <citation type="journal article" date="2023" name="Nucleic Acids Res.">
        <title>The hologenome of Daphnia magna reveals possible DNA methylation and microbiome-mediated evolution of the host genome.</title>
        <authorList>
            <person name="Chaturvedi A."/>
            <person name="Li X."/>
            <person name="Dhandapani V."/>
            <person name="Marshall H."/>
            <person name="Kissane S."/>
            <person name="Cuenca-Cambronero M."/>
            <person name="Asole G."/>
            <person name="Calvet F."/>
            <person name="Ruiz-Romero M."/>
            <person name="Marangio P."/>
            <person name="Guigo R."/>
            <person name="Rago D."/>
            <person name="Mirbahai L."/>
            <person name="Eastwood N."/>
            <person name="Colbourne J.K."/>
            <person name="Zhou J."/>
            <person name="Mallon E."/>
            <person name="Orsini L."/>
        </authorList>
    </citation>
    <scope>NUCLEOTIDE SEQUENCE [LARGE SCALE GENOMIC DNA]</scope>
    <source>
        <strain evidence="2">LRV0_1</strain>
    </source>
</reference>